<accession>A0A4R9FQT9</accession>
<protein>
    <recommendedName>
        <fullName evidence="3">Beta-propeller repeat protein</fullName>
    </recommendedName>
</protein>
<dbReference type="Gene3D" id="2.120.10.30">
    <property type="entry name" value="TolB, C-terminal domain"/>
    <property type="match status" value="1"/>
</dbReference>
<evidence type="ECO:0000313" key="1">
    <source>
        <dbReference type="EMBL" id="TGK00725.1"/>
    </source>
</evidence>
<dbReference type="PANTHER" id="PTHR35580:SF1">
    <property type="entry name" value="PHYTASE-LIKE DOMAIN-CONTAINING PROTEIN"/>
    <property type="match status" value="1"/>
</dbReference>
<dbReference type="SUPFAM" id="SSF101898">
    <property type="entry name" value="NHL repeat"/>
    <property type="match status" value="1"/>
</dbReference>
<evidence type="ECO:0000313" key="2">
    <source>
        <dbReference type="Proteomes" id="UP000297453"/>
    </source>
</evidence>
<dbReference type="Proteomes" id="UP000297453">
    <property type="component" value="Unassembled WGS sequence"/>
</dbReference>
<dbReference type="InterPro" id="IPR052918">
    <property type="entry name" value="Motility_Chemotaxis_Reg"/>
</dbReference>
<dbReference type="AlphaFoldDB" id="A0A4R9FQT9"/>
<gene>
    <name evidence="1" type="ORF">EHO59_12350</name>
</gene>
<sequence length="504" mass="55738">MKFFYSPARSYVSFILFILVFLLQCSAPNDMQESLLGLTILPANATSSPSHPQTQWSRLIEMSGTTDSSGKIYSKKNRFLSEVANDVTSDSQGNIYATGVIEASAWDAYVGVSFIARYDGAGNKLWSKLFGNYVSDSVIGRLMIEDDIGIYVADTPNHVISKKITADIHGNIYIAGEIKDSLNGENKYAFIAKYDSLGNRLWERYLNDNARPTWVESITSDPQGNVYAIGPYANTYEHVYTFIAKYDGDGNIQWTKHAIDPQIQKTSVIFGKEITSDSQGNLYITGETEVISSEGKKVSNLFLTKYDKNGNTLYTKFLGNVGPGVYIDGFYNLPDTSGHGITCDSQGYIYIVGETNGNGLDNLAQIKNDPSAFIIKYDGNGNVLWTRLIDGSDDPYTIASDSQGNVYMTGNLYTYKNSTFDGQTVTYGDAFVIKYDATGRKLWTKLLDAEMSLYRSELHDSGTTRPTGLAIDLIGNIYVVGHSTDEALAGPYNSFIVKYDQNQF</sequence>
<keyword evidence="2" id="KW-1185">Reference proteome</keyword>
<dbReference type="InterPro" id="IPR011042">
    <property type="entry name" value="6-blade_b-propeller_TolB-like"/>
</dbReference>
<evidence type="ECO:0008006" key="3">
    <source>
        <dbReference type="Google" id="ProtNLM"/>
    </source>
</evidence>
<dbReference type="EMBL" id="RQEP01000018">
    <property type="protein sequence ID" value="TGK00725.1"/>
    <property type="molecule type" value="Genomic_DNA"/>
</dbReference>
<comment type="caution">
    <text evidence="1">The sequence shown here is derived from an EMBL/GenBank/DDBJ whole genome shotgun (WGS) entry which is preliminary data.</text>
</comment>
<reference evidence="1" key="1">
    <citation type="journal article" date="2019" name="PLoS Negl. Trop. Dis.">
        <title>Revisiting the worldwide diversity of Leptospira species in the environment.</title>
        <authorList>
            <person name="Vincent A.T."/>
            <person name="Schiettekatte O."/>
            <person name="Bourhy P."/>
            <person name="Veyrier F.J."/>
            <person name="Picardeau M."/>
        </authorList>
    </citation>
    <scope>NUCLEOTIDE SEQUENCE [LARGE SCALE GENOMIC DNA]</scope>
    <source>
        <strain evidence="1">SSS9</strain>
    </source>
</reference>
<dbReference type="Pfam" id="PF06739">
    <property type="entry name" value="SBBP"/>
    <property type="match status" value="2"/>
</dbReference>
<name>A0A4R9FQT9_9LEPT</name>
<organism evidence="1 2">
    <name type="scientific">Leptospira semungkisensis</name>
    <dbReference type="NCBI Taxonomy" id="2484985"/>
    <lineage>
        <taxon>Bacteria</taxon>
        <taxon>Pseudomonadati</taxon>
        <taxon>Spirochaetota</taxon>
        <taxon>Spirochaetia</taxon>
        <taxon>Leptospirales</taxon>
        <taxon>Leptospiraceae</taxon>
        <taxon>Leptospira</taxon>
    </lineage>
</organism>
<dbReference type="PANTHER" id="PTHR35580">
    <property type="entry name" value="CELL SURFACE GLYCOPROTEIN (S-LAYER PROTEIN)-LIKE PROTEIN"/>
    <property type="match status" value="1"/>
</dbReference>
<dbReference type="OrthoDB" id="344059at2"/>
<proteinExistence type="predicted"/>
<dbReference type="InterPro" id="IPR010620">
    <property type="entry name" value="SBBP_repeat"/>
</dbReference>